<evidence type="ECO:0000313" key="2">
    <source>
        <dbReference type="EMBL" id="ELA48357.1"/>
    </source>
</evidence>
<dbReference type="OrthoDB" id="2193079at2759"/>
<dbReference type="GeneID" id="19878084"/>
<dbReference type="HOGENOM" id="CLU_341363_0_0_1"/>
<gene>
    <name evidence="2" type="ORF">VCUG_00193</name>
</gene>
<feature type="compositionally biased region" description="Basic and acidic residues" evidence="1">
    <location>
        <begin position="393"/>
        <end position="409"/>
    </location>
</feature>
<dbReference type="VEuPathDB" id="MicrosporidiaDB:VCUG_00193"/>
<organism evidence="2 3">
    <name type="scientific">Vavraia culicis (isolate floridensis)</name>
    <name type="common">Microsporidian parasite</name>
    <dbReference type="NCBI Taxonomy" id="948595"/>
    <lineage>
        <taxon>Eukaryota</taxon>
        <taxon>Fungi</taxon>
        <taxon>Fungi incertae sedis</taxon>
        <taxon>Microsporidia</taxon>
        <taxon>Pleistophoridae</taxon>
        <taxon>Vavraia</taxon>
    </lineage>
</organism>
<protein>
    <submittedName>
        <fullName evidence="2">Uncharacterized protein</fullName>
    </submittedName>
</protein>
<keyword evidence="3" id="KW-1185">Reference proteome</keyword>
<sequence>MSSLEKVTELYEDYRTGKKLTSADIVYLNNVLADKPNMYVRSLLTAFIRQLVLDGEITLTPELMHQIVQGLKFNEYVNVDMAMEYSSYYNDLQNVIFGVFRDNMNLPFVKAEMNRLVENVAFDKMGVNLIFETDVTPKNHLLCVLKDLKEDEELITAFHTGKNEIQREYLLKMFMRLKRKILENNSRIYMTCVAEINEILRMSDLDLINVKFELTENHLKYLNALCVDVSSSLQTYAILEKHGIMADAFYAMEQTVDTGKMMLPVDLRLMNQVLKILAKATRADKCAENKNIELMVGALFSVLPNETKGTVCRILANYDEKDDRKIIIGKLTENIGALYDIYGREDGGYEFVTGFVYFVKRCVCGNGGRKGGEVAEDEINEDEDESGGAMAVRSREKSKSKEESAGTADREDNFEYKNVVKNVITDDSTKILNTKIIDFIIFVIRTENTEIIRSVLQVLLYVDVRFVYDKLLRQQNYIKKALIKDYVVNNLLIGIFMDVEVPELRAFDYGLLARMITVPCDDFFKFFKKFDFAVIVLFLNEDLLEQIGNNKKEGFAFLLDHSGEMSICRFVERNLSFLVSLENRDVLVLVDRVMDKINVKDVHVVLQNMKMRRYVGEYYNILAKKMVYENDGNIVDLNESIELMNENTRTSYCRLLKIKMVLGDDISRHIVPLLSYNSACIDDLITFYYVCTGKDVKSVNTLLYRAFSKKDSSLFILHYDEADNFTRYALFNALEEELDDRVKNIVVRQIGDILGQERIDAQSVELLKMCIVTLLRCKDVDDAVMMFDECVIDEVKDLVRMLVKKNLVERGTCYVKGEEDDEMKYLLGRML</sequence>
<name>L2GYE8_VAVCU</name>
<feature type="compositionally biased region" description="Acidic residues" evidence="1">
    <location>
        <begin position="374"/>
        <end position="386"/>
    </location>
</feature>
<proteinExistence type="predicted"/>
<feature type="region of interest" description="Disordered" evidence="1">
    <location>
        <begin position="369"/>
        <end position="409"/>
    </location>
</feature>
<accession>L2GYE8</accession>
<dbReference type="EMBL" id="GL877405">
    <property type="protein sequence ID" value="ELA48357.1"/>
    <property type="molecule type" value="Genomic_DNA"/>
</dbReference>
<reference evidence="3" key="1">
    <citation type="submission" date="2011-03" db="EMBL/GenBank/DDBJ databases">
        <title>The genome sequence of Vavraia culicis strain floridensis.</title>
        <authorList>
            <consortium name="The Broad Institute Genome Sequencing Platform"/>
            <person name="Cuomo C."/>
            <person name="Becnel J."/>
            <person name="Sanscrainte N."/>
            <person name="Young S.K."/>
            <person name="Zeng Q."/>
            <person name="Gargeya S."/>
            <person name="Fitzgerald M."/>
            <person name="Haas B."/>
            <person name="Abouelleil A."/>
            <person name="Alvarado L."/>
            <person name="Arachchi H.M."/>
            <person name="Berlin A."/>
            <person name="Chapman S.B."/>
            <person name="Gearin G."/>
            <person name="Goldberg J."/>
            <person name="Griggs A."/>
            <person name="Gujja S."/>
            <person name="Hansen M."/>
            <person name="Heiman D."/>
            <person name="Howarth C."/>
            <person name="Larimer J."/>
            <person name="Lui A."/>
            <person name="MacDonald P.J.P."/>
            <person name="McCowen C."/>
            <person name="Montmayeur A."/>
            <person name="Murphy C."/>
            <person name="Neiman D."/>
            <person name="Pearson M."/>
            <person name="Priest M."/>
            <person name="Roberts A."/>
            <person name="Saif S."/>
            <person name="Shea T."/>
            <person name="Sisk P."/>
            <person name="Stolte C."/>
            <person name="Sykes S."/>
            <person name="Wortman J."/>
            <person name="Nusbaum C."/>
            <person name="Birren B."/>
        </authorList>
    </citation>
    <scope>NUCLEOTIDE SEQUENCE [LARGE SCALE GENOMIC DNA]</scope>
    <source>
        <strain evidence="3">floridensis</strain>
    </source>
</reference>
<dbReference type="Proteomes" id="UP000011081">
    <property type="component" value="Unassembled WGS sequence"/>
</dbReference>
<dbReference type="AlphaFoldDB" id="L2GYE8"/>
<dbReference type="InParanoid" id="L2GYE8"/>
<evidence type="ECO:0000256" key="1">
    <source>
        <dbReference type="SAM" id="MobiDB-lite"/>
    </source>
</evidence>
<evidence type="ECO:0000313" key="3">
    <source>
        <dbReference type="Proteomes" id="UP000011081"/>
    </source>
</evidence>
<dbReference type="RefSeq" id="XP_008073214.1">
    <property type="nucleotide sequence ID" value="XM_008075023.1"/>
</dbReference>
<dbReference type="OMA" id="AMEYSSY"/>